<dbReference type="Proteomes" id="UP000002430">
    <property type="component" value="Chromosome"/>
</dbReference>
<evidence type="ECO:0000256" key="4">
    <source>
        <dbReference type="ARBA" id="ARBA00022475"/>
    </source>
</evidence>
<dbReference type="eggNOG" id="COG1580">
    <property type="taxonomic scope" value="Bacteria"/>
</dbReference>
<organism evidence="12 13">
    <name type="scientific">Lawsonia intracellularis (strain PHE/MN1-00)</name>
    <dbReference type="NCBI Taxonomy" id="363253"/>
    <lineage>
        <taxon>Bacteria</taxon>
        <taxon>Pseudomonadati</taxon>
        <taxon>Thermodesulfobacteriota</taxon>
        <taxon>Desulfovibrionia</taxon>
        <taxon>Desulfovibrionales</taxon>
        <taxon>Desulfovibrionaceae</taxon>
        <taxon>Lawsonia</taxon>
    </lineage>
</organism>
<dbReference type="PANTHER" id="PTHR35091:SF2">
    <property type="entry name" value="FLAGELLAR PROTEIN FLIL"/>
    <property type="match status" value="1"/>
</dbReference>
<dbReference type="OrthoDB" id="9799777at2"/>
<name>Q1MQN1_LAWIP</name>
<comment type="subcellular location">
    <subcellularLocation>
        <location evidence="2">Cell membrane</location>
        <topology evidence="2">Single-pass membrane protein</topology>
    </subcellularLocation>
</comment>
<evidence type="ECO:0000256" key="9">
    <source>
        <dbReference type="ARBA" id="ARBA00023136"/>
    </source>
</evidence>
<proteinExistence type="inferred from homology"/>
<keyword evidence="9 10" id="KW-0472">Membrane</keyword>
<evidence type="ECO:0000256" key="7">
    <source>
        <dbReference type="ARBA" id="ARBA00022779"/>
    </source>
</evidence>
<evidence type="ECO:0000256" key="10">
    <source>
        <dbReference type="RuleBase" id="RU364125"/>
    </source>
</evidence>
<evidence type="ECO:0000313" key="12">
    <source>
        <dbReference type="EMBL" id="CAJ54696.1"/>
    </source>
</evidence>
<protein>
    <recommendedName>
        <fullName evidence="10">Flagellar protein FliL</fullName>
    </recommendedName>
</protein>
<comment type="function">
    <text evidence="1 10">Controls the rotational direction of flagella during chemotaxis.</text>
</comment>
<dbReference type="GO" id="GO:0006935">
    <property type="term" value="P:chemotaxis"/>
    <property type="evidence" value="ECO:0007669"/>
    <property type="project" value="UniProtKB-KW"/>
</dbReference>
<dbReference type="InterPro" id="IPR005503">
    <property type="entry name" value="FliL"/>
</dbReference>
<evidence type="ECO:0000256" key="3">
    <source>
        <dbReference type="ARBA" id="ARBA00008281"/>
    </source>
</evidence>
<keyword evidence="13" id="KW-1185">Reference proteome</keyword>
<gene>
    <name evidence="12" type="primary">fliL</name>
    <name evidence="12" type="ordered locus">LI0642</name>
</gene>
<evidence type="ECO:0000256" key="11">
    <source>
        <dbReference type="SAM" id="MobiDB-lite"/>
    </source>
</evidence>
<sequence>MPVDELPENNDTGGKPKKRSGLKIFIILLVLLLLLGVITGASWWLFLRSDATFKHLLEGGGNPGTSQEQSDNANKKEGGKGSSPTDPKPLLKPVSLPSVTVNLADPSGSKYLRIGMDVELSSEEAITNLLTQSARVRDAIILLLSSKTSDELVSAEGKVLLKNEVASRLNQILGEPRVVRIYFTDFVIQ</sequence>
<dbReference type="HOGENOM" id="CLU_099018_2_0_7"/>
<evidence type="ECO:0000313" key="13">
    <source>
        <dbReference type="Proteomes" id="UP000002430"/>
    </source>
</evidence>
<reference evidence="12 13" key="1">
    <citation type="submission" date="2005-11" db="EMBL/GenBank/DDBJ databases">
        <title>The complete genome sequence of Lawsonia intracellularis: the causative agent of proliferative enteropathy.</title>
        <authorList>
            <person name="Kaur K."/>
            <person name="Zhang Q."/>
            <person name="Beckler D."/>
            <person name="Munir S."/>
            <person name="Li L."/>
            <person name="Kinsley K."/>
            <person name="Herron L."/>
            <person name="Peterson A."/>
            <person name="May B."/>
            <person name="Singh S."/>
            <person name="Gebhart C."/>
            <person name="Kapur V."/>
        </authorList>
    </citation>
    <scope>NUCLEOTIDE SEQUENCE [LARGE SCALE GENOMIC DNA]</scope>
    <source>
        <strain evidence="12 13">PHE/MN1-00</strain>
    </source>
</reference>
<dbReference type="Pfam" id="PF03748">
    <property type="entry name" value="FliL"/>
    <property type="match status" value="1"/>
</dbReference>
<keyword evidence="12" id="KW-0282">Flagellum</keyword>
<evidence type="ECO:0000256" key="8">
    <source>
        <dbReference type="ARBA" id="ARBA00022989"/>
    </source>
</evidence>
<keyword evidence="4 10" id="KW-1003">Cell membrane</keyword>
<dbReference type="PANTHER" id="PTHR35091">
    <property type="entry name" value="FLAGELLAR PROTEIN FLIL"/>
    <property type="match status" value="1"/>
</dbReference>
<keyword evidence="7 10" id="KW-0283">Flagellar rotation</keyword>
<accession>Q1MQN1</accession>
<keyword evidence="8 10" id="KW-1133">Transmembrane helix</keyword>
<evidence type="ECO:0000256" key="1">
    <source>
        <dbReference type="ARBA" id="ARBA00002254"/>
    </source>
</evidence>
<dbReference type="EMBL" id="AM180252">
    <property type="protein sequence ID" value="CAJ54696.1"/>
    <property type="molecule type" value="Genomic_DNA"/>
</dbReference>
<keyword evidence="12" id="KW-0969">Cilium</keyword>
<feature type="transmembrane region" description="Helical" evidence="10">
    <location>
        <begin position="24"/>
        <end position="46"/>
    </location>
</feature>
<keyword evidence="6 10" id="KW-0812">Transmembrane</keyword>
<dbReference type="GO" id="GO:0071978">
    <property type="term" value="P:bacterial-type flagellum-dependent swarming motility"/>
    <property type="evidence" value="ECO:0007669"/>
    <property type="project" value="TreeGrafter"/>
</dbReference>
<dbReference type="RefSeq" id="WP_011526725.1">
    <property type="nucleotide sequence ID" value="NC_008011.1"/>
</dbReference>
<dbReference type="STRING" id="363253.LI0642"/>
<comment type="similarity">
    <text evidence="3 10">Belongs to the FliL family.</text>
</comment>
<evidence type="ECO:0000256" key="6">
    <source>
        <dbReference type="ARBA" id="ARBA00022692"/>
    </source>
</evidence>
<keyword evidence="5 10" id="KW-0145">Chemotaxis</keyword>
<dbReference type="AlphaFoldDB" id="Q1MQN1"/>
<keyword evidence="12" id="KW-0966">Cell projection</keyword>
<dbReference type="GO" id="GO:0005886">
    <property type="term" value="C:plasma membrane"/>
    <property type="evidence" value="ECO:0007669"/>
    <property type="project" value="UniProtKB-SubCell"/>
</dbReference>
<dbReference type="KEGG" id="lip:LI0642"/>
<feature type="region of interest" description="Disordered" evidence="11">
    <location>
        <begin position="59"/>
        <end position="94"/>
    </location>
</feature>
<dbReference type="GO" id="GO:0009425">
    <property type="term" value="C:bacterial-type flagellum basal body"/>
    <property type="evidence" value="ECO:0007669"/>
    <property type="project" value="InterPro"/>
</dbReference>
<evidence type="ECO:0000256" key="5">
    <source>
        <dbReference type="ARBA" id="ARBA00022500"/>
    </source>
</evidence>
<evidence type="ECO:0000256" key="2">
    <source>
        <dbReference type="ARBA" id="ARBA00004162"/>
    </source>
</evidence>